<accession>A0A7C4W6A7</accession>
<dbReference type="Gene3D" id="3.20.20.370">
    <property type="entry name" value="Glycoside hydrolase/deacetylase"/>
    <property type="match status" value="1"/>
</dbReference>
<dbReference type="InterPro" id="IPR002509">
    <property type="entry name" value="NODB_dom"/>
</dbReference>
<organism evidence="2">
    <name type="scientific">Fervidobacterium pennivorans</name>
    <dbReference type="NCBI Taxonomy" id="93466"/>
    <lineage>
        <taxon>Bacteria</taxon>
        <taxon>Thermotogati</taxon>
        <taxon>Thermotogota</taxon>
        <taxon>Thermotogae</taxon>
        <taxon>Thermotogales</taxon>
        <taxon>Fervidobacteriaceae</taxon>
        <taxon>Fervidobacterium</taxon>
    </lineage>
</organism>
<proteinExistence type="predicted"/>
<sequence length="334" mass="39306">MLSWKNYAEFTMKQSQTLVIKLRKIYFTFDVEDFTNEMAFIALQITIELLNKYNFKGIFFITGHFAEKLQKYPKIVELLEEHEIGYHSSSHSVHPTIFEFTDIENYKEAYETSLKRETSHINPLTGEIEGKGGILTLQKLFPSKKIESFRAPGHCWTPPHLEALRELGIKFDFSSNLTNVPAQYKGITFYPYPILAQWNGKFADFRLFWTTAAKNQNVVIGLHPSLFTTYDGWDQVYFNGNPKTITPSQPRSLSEIRSLIKSFDLFLKNIKILEKIKFLEVESNLKNAENDVAVNRNLVEKCYEHSMRWAKRVFNYQPRFQRKHFYRFFDLSKL</sequence>
<feature type="domain" description="NodB homology" evidence="1">
    <location>
        <begin position="24"/>
        <end position="170"/>
    </location>
</feature>
<dbReference type="EMBL" id="DSZT01000077">
    <property type="protein sequence ID" value="HGU41810.1"/>
    <property type="molecule type" value="Genomic_DNA"/>
</dbReference>
<dbReference type="SUPFAM" id="SSF88713">
    <property type="entry name" value="Glycoside hydrolase/deacetylase"/>
    <property type="match status" value="1"/>
</dbReference>
<evidence type="ECO:0000259" key="1">
    <source>
        <dbReference type="Pfam" id="PF01522"/>
    </source>
</evidence>
<name>A0A7C4W6A7_FERPE</name>
<protein>
    <recommendedName>
        <fullName evidence="1">NodB homology domain-containing protein</fullName>
    </recommendedName>
</protein>
<dbReference type="Pfam" id="PF01522">
    <property type="entry name" value="Polysacc_deac_1"/>
    <property type="match status" value="1"/>
</dbReference>
<evidence type="ECO:0000313" key="2">
    <source>
        <dbReference type="EMBL" id="HGU41810.1"/>
    </source>
</evidence>
<dbReference type="InterPro" id="IPR011330">
    <property type="entry name" value="Glyco_hydro/deAcase_b/a-brl"/>
</dbReference>
<dbReference type="AlphaFoldDB" id="A0A7C4W6A7"/>
<reference evidence="2" key="1">
    <citation type="journal article" date="2020" name="mSystems">
        <title>Genome- and Community-Level Interaction Insights into Carbon Utilization and Element Cycling Functions of Hydrothermarchaeota in Hydrothermal Sediment.</title>
        <authorList>
            <person name="Zhou Z."/>
            <person name="Liu Y."/>
            <person name="Xu W."/>
            <person name="Pan J."/>
            <person name="Luo Z.H."/>
            <person name="Li M."/>
        </authorList>
    </citation>
    <scope>NUCLEOTIDE SEQUENCE [LARGE SCALE GENOMIC DNA]</scope>
    <source>
        <strain evidence="2">SpSt-604</strain>
    </source>
</reference>
<dbReference type="GO" id="GO:0016810">
    <property type="term" value="F:hydrolase activity, acting on carbon-nitrogen (but not peptide) bonds"/>
    <property type="evidence" value="ECO:0007669"/>
    <property type="project" value="InterPro"/>
</dbReference>
<dbReference type="GO" id="GO:0005975">
    <property type="term" value="P:carbohydrate metabolic process"/>
    <property type="evidence" value="ECO:0007669"/>
    <property type="project" value="InterPro"/>
</dbReference>
<gene>
    <name evidence="2" type="ORF">ENT72_02655</name>
</gene>
<comment type="caution">
    <text evidence="2">The sequence shown here is derived from an EMBL/GenBank/DDBJ whole genome shotgun (WGS) entry which is preliminary data.</text>
</comment>